<proteinExistence type="predicted"/>
<dbReference type="AlphaFoldDB" id="A0A5N6X5U0"/>
<organism evidence="1 2">
    <name type="scientific">Aspergillus sergii</name>
    <dbReference type="NCBI Taxonomy" id="1034303"/>
    <lineage>
        <taxon>Eukaryota</taxon>
        <taxon>Fungi</taxon>
        <taxon>Dikarya</taxon>
        <taxon>Ascomycota</taxon>
        <taxon>Pezizomycotina</taxon>
        <taxon>Eurotiomycetes</taxon>
        <taxon>Eurotiomycetidae</taxon>
        <taxon>Eurotiales</taxon>
        <taxon>Aspergillaceae</taxon>
        <taxon>Aspergillus</taxon>
        <taxon>Aspergillus subgen. Circumdati</taxon>
    </lineage>
</organism>
<reference evidence="2" key="1">
    <citation type="submission" date="2019-04" db="EMBL/GenBank/DDBJ databases">
        <title>Friends and foes A comparative genomics studyof 23 Aspergillus species from section Flavi.</title>
        <authorList>
            <consortium name="DOE Joint Genome Institute"/>
            <person name="Kjaerbolling I."/>
            <person name="Vesth T."/>
            <person name="Frisvad J.C."/>
            <person name="Nybo J.L."/>
            <person name="Theobald S."/>
            <person name="Kildgaard S."/>
            <person name="Isbrandt T."/>
            <person name="Kuo A."/>
            <person name="Sato A."/>
            <person name="Lyhne E.K."/>
            <person name="Kogle M.E."/>
            <person name="Wiebenga A."/>
            <person name="Kun R.S."/>
            <person name="Lubbers R.J."/>
            <person name="Makela M.R."/>
            <person name="Barry K."/>
            <person name="Chovatia M."/>
            <person name="Clum A."/>
            <person name="Daum C."/>
            <person name="Haridas S."/>
            <person name="He G."/>
            <person name="LaButti K."/>
            <person name="Lipzen A."/>
            <person name="Mondo S."/>
            <person name="Riley R."/>
            <person name="Salamov A."/>
            <person name="Simmons B.A."/>
            <person name="Magnuson J.K."/>
            <person name="Henrissat B."/>
            <person name="Mortensen U.H."/>
            <person name="Larsen T.O."/>
            <person name="Devries R.P."/>
            <person name="Grigoriev I.V."/>
            <person name="Machida M."/>
            <person name="Baker S.E."/>
            <person name="Andersen M.R."/>
        </authorList>
    </citation>
    <scope>NUCLEOTIDE SEQUENCE [LARGE SCALE GENOMIC DNA]</scope>
    <source>
        <strain evidence="2">CBS 130017</strain>
    </source>
</reference>
<accession>A0A5N6X5U0</accession>
<name>A0A5N6X5U0_9EURO</name>
<gene>
    <name evidence="1" type="ORF">BDV39DRAFT_176431</name>
</gene>
<sequence length="53" mass="6117">MSGLLNRPFLSTNMNPNDRIRARYAWNTPGGSPYCVYRVLAGIFYTDILHVHF</sequence>
<protein>
    <submittedName>
        <fullName evidence="1">Uncharacterized protein</fullName>
    </submittedName>
</protein>
<dbReference type="EMBL" id="ML741796">
    <property type="protein sequence ID" value="KAE8326920.1"/>
    <property type="molecule type" value="Genomic_DNA"/>
</dbReference>
<keyword evidence="2" id="KW-1185">Reference proteome</keyword>
<evidence type="ECO:0000313" key="1">
    <source>
        <dbReference type="EMBL" id="KAE8326920.1"/>
    </source>
</evidence>
<evidence type="ECO:0000313" key="2">
    <source>
        <dbReference type="Proteomes" id="UP000325945"/>
    </source>
</evidence>
<dbReference type="Proteomes" id="UP000325945">
    <property type="component" value="Unassembled WGS sequence"/>
</dbReference>